<keyword evidence="1" id="KW-0472">Membrane</keyword>
<feature type="transmembrane region" description="Helical" evidence="1">
    <location>
        <begin position="242"/>
        <end position="264"/>
    </location>
</feature>
<feature type="domain" description="DUF112" evidence="2">
    <location>
        <begin position="18"/>
        <end position="438"/>
    </location>
</feature>
<feature type="transmembrane region" description="Helical" evidence="1">
    <location>
        <begin position="148"/>
        <end position="181"/>
    </location>
</feature>
<dbReference type="InterPro" id="IPR002823">
    <property type="entry name" value="DUF112_TM"/>
</dbReference>
<feature type="transmembrane region" description="Helical" evidence="1">
    <location>
        <begin position="463"/>
        <end position="485"/>
    </location>
</feature>
<evidence type="ECO:0000313" key="4">
    <source>
        <dbReference type="Proteomes" id="UP000287306"/>
    </source>
</evidence>
<feature type="transmembrane region" description="Helical" evidence="1">
    <location>
        <begin position="389"/>
        <end position="406"/>
    </location>
</feature>
<proteinExistence type="predicted"/>
<dbReference type="Proteomes" id="UP000287306">
    <property type="component" value="Unassembled WGS sequence"/>
</dbReference>
<feature type="transmembrane region" description="Helical" evidence="1">
    <location>
        <begin position="105"/>
        <end position="136"/>
    </location>
</feature>
<feature type="transmembrane region" description="Helical" evidence="1">
    <location>
        <begin position="201"/>
        <end position="221"/>
    </location>
</feature>
<keyword evidence="1" id="KW-1133">Transmembrane helix</keyword>
<gene>
    <name evidence="3" type="ORF">CSW38_12835</name>
</gene>
<feature type="transmembrane region" description="Helical" evidence="1">
    <location>
        <begin position="355"/>
        <end position="377"/>
    </location>
</feature>
<name>A0A430RT10_THESC</name>
<dbReference type="EMBL" id="PELY01000428">
    <property type="protein sequence ID" value="RTH22622.1"/>
    <property type="molecule type" value="Genomic_DNA"/>
</dbReference>
<evidence type="ECO:0000259" key="2">
    <source>
        <dbReference type="Pfam" id="PF01970"/>
    </source>
</evidence>
<keyword evidence="1" id="KW-0812">Transmembrane</keyword>
<protein>
    <submittedName>
        <fullName evidence="3">C4-dicarboxylate ABC transporter permease</fullName>
    </submittedName>
</protein>
<organism evidence="3 4">
    <name type="scientific">Thermus scotoductus</name>
    <dbReference type="NCBI Taxonomy" id="37636"/>
    <lineage>
        <taxon>Bacteria</taxon>
        <taxon>Thermotogati</taxon>
        <taxon>Deinococcota</taxon>
        <taxon>Deinococci</taxon>
        <taxon>Thermales</taxon>
        <taxon>Thermaceae</taxon>
        <taxon>Thermus</taxon>
    </lineage>
</organism>
<feature type="transmembrane region" description="Helical" evidence="1">
    <location>
        <begin position="20"/>
        <end position="46"/>
    </location>
</feature>
<dbReference type="AlphaFoldDB" id="A0A430RT10"/>
<evidence type="ECO:0000256" key="1">
    <source>
        <dbReference type="SAM" id="Phobius"/>
    </source>
</evidence>
<evidence type="ECO:0000313" key="3">
    <source>
        <dbReference type="EMBL" id="RTH22622.1"/>
    </source>
</evidence>
<feature type="transmembrane region" description="Helical" evidence="1">
    <location>
        <begin position="328"/>
        <end position="348"/>
    </location>
</feature>
<dbReference type="PANTHER" id="PTHR35342:SF5">
    <property type="entry name" value="TRICARBOXYLIC TRANSPORT PROTEIN"/>
    <property type="match status" value="1"/>
</dbReference>
<accession>A0A430RT10</accession>
<comment type="caution">
    <text evidence="3">The sequence shown here is derived from an EMBL/GenBank/DDBJ whole genome shotgun (WGS) entry which is preliminary data.</text>
</comment>
<dbReference type="Pfam" id="PF01970">
    <property type="entry name" value="TctA"/>
    <property type="match status" value="1"/>
</dbReference>
<reference evidence="3 4" key="1">
    <citation type="journal article" date="2019" name="Extremophiles">
        <title>Biogeography of thermophiles and predominance of Thermus scotoductus in domestic water heaters.</title>
        <authorList>
            <person name="Wilpiszeski R.L."/>
            <person name="Zhang Z."/>
            <person name="House C.H."/>
        </authorList>
    </citation>
    <scope>NUCLEOTIDE SEQUENCE [LARGE SCALE GENOMIC DNA]</scope>
    <source>
        <strain evidence="3 4">25_S25</strain>
    </source>
</reference>
<sequence>MSEALHALLRVVDLGTLAHLVLGVALGLVGGALPGVTITLTVALLLPFTFYVSPEAALALLLGAYVAGFTGGAFSAITLNIPGTPSAAGTAIDGYPLARKGEADWALFLAVAASFLGGLVGWTALVLFTPIVAGFALRFGPPEIATLVLSALTLVIVFSSGDLVKGLLSAALGASFAMVGLDPLSGVPRYTLGRLELQDGIPFLVALIGLFAYPPLLLAVGARADVFVPSVAFRLSRLLRRVFSWVLLKVIAVSSLLGVLVGAIPGTGGPIAVFLAYGAVRRFIPVERRRLLGQGAEEGVAACEAANSAVAPGAMMPLITLGIPGDPVTAILLGALIIHGLAPGPLFFQNYRDFVFEIFALLFMAIVATALMALVGARALLLALRVPQAYLVSLIAVLVTLGTYSIRNSFFDVGMALGFGLLGYILLRQGFSLIPLLLALILFEPLERNFRLGLTLSGGDLSIFVTRPLALLFLVIACLAFVLSLRNERIRAARSRS</sequence>
<feature type="transmembrane region" description="Helical" evidence="1">
    <location>
        <begin position="418"/>
        <end position="443"/>
    </location>
</feature>
<dbReference type="PANTHER" id="PTHR35342">
    <property type="entry name" value="TRICARBOXYLIC TRANSPORT PROTEIN"/>
    <property type="match status" value="1"/>
</dbReference>
<feature type="transmembrane region" description="Helical" evidence="1">
    <location>
        <begin position="58"/>
        <end position="77"/>
    </location>
</feature>
<dbReference type="RefSeq" id="WP_126170683.1">
    <property type="nucleotide sequence ID" value="NZ_PELL01000375.1"/>
</dbReference>